<organism evidence="2 3">
    <name type="scientific">Marasmius tenuissimus</name>
    <dbReference type="NCBI Taxonomy" id="585030"/>
    <lineage>
        <taxon>Eukaryota</taxon>
        <taxon>Fungi</taxon>
        <taxon>Dikarya</taxon>
        <taxon>Basidiomycota</taxon>
        <taxon>Agaricomycotina</taxon>
        <taxon>Agaricomycetes</taxon>
        <taxon>Agaricomycetidae</taxon>
        <taxon>Agaricales</taxon>
        <taxon>Marasmiineae</taxon>
        <taxon>Marasmiaceae</taxon>
        <taxon>Marasmius</taxon>
    </lineage>
</organism>
<feature type="region of interest" description="Disordered" evidence="1">
    <location>
        <begin position="184"/>
        <end position="225"/>
    </location>
</feature>
<dbReference type="InterPro" id="IPR032675">
    <property type="entry name" value="LRR_dom_sf"/>
</dbReference>
<gene>
    <name evidence="2" type="ORF">AAF712_006354</name>
</gene>
<feature type="compositionally biased region" description="Basic residues" evidence="1">
    <location>
        <begin position="212"/>
        <end position="224"/>
    </location>
</feature>
<evidence type="ECO:0008006" key="4">
    <source>
        <dbReference type="Google" id="ProtNLM"/>
    </source>
</evidence>
<feature type="compositionally biased region" description="Polar residues" evidence="1">
    <location>
        <begin position="26"/>
        <end position="38"/>
    </location>
</feature>
<feature type="compositionally biased region" description="Low complexity" evidence="1">
    <location>
        <begin position="942"/>
        <end position="957"/>
    </location>
</feature>
<name>A0ABR3A1X1_9AGAR</name>
<dbReference type="PANTHER" id="PTHR13318">
    <property type="entry name" value="PARTNER OF PAIRED, ISOFORM B-RELATED"/>
    <property type="match status" value="1"/>
</dbReference>
<sequence>MSGPHSIDNEDPLLFFDPLESATDFGSTSSSMSVQMDESNLEMGKGKGKAVSQPVPIMLPGERGFSVLDDCGISFSSPWPASSSYNELHETPVVGRSSPSPSSPTFTLGSFTSVWQHSSPESGNALLVGTSPGWKGKAKASSAEDDSDSPPTIPPLTFAPMNTAFDQAPLPSGISLSSPLLAHVHESRSDHSTPGASQPIALPPDASTVQHKSVRRHSFPHSRTRSLSAASLSKFKHKLGASSTSAFTRKLLSKKVAESSGISADHIPASISQPLDIGSSNLNYDKVFITDPAAFHALLKAKGRSQSSPYPLSILDIIPPTSQDVFLPIAIPIPSIPPRNHFDEKLPRELKLKIVRSFVELYEFEHQSAIDKGHWTSLKASSSKNRWVGKDKAIAHLVRISRVSREWQSLVFDGQLWASLNLHSFPSLPKGLISRLANAGGQFTTALDLSGHAHLNANTLLDIADKLTTIPPDRDLASSSNGSTRLTTMNLRGCSSVSTRSLHHLLVRSPLLERLCVKGLPVVTNTTCDILAMYCHKLISLDIGRCPHVDGEGILRMLSAHDWVDMKELHLNGLKNVSDKMMTTLAKAASYLEVLDLTDARQLHNTGIEAFVQAVDGQPSMEYLADGVKTMKRVTKLRRLSLSGCHLLTDGACAHLAGTVPAMEIYEMAGIGEELKDEGLIKMLGTMPLIRKLDLEDACDVTDGVLVALTPVAEDPVLLDVEDDSDSSGTRTRVTPEEPGYRLEHLILSYASHITDNSLIDLIRHCPRLKALELDNTRIGSNVVRTFVEATRQRKIRNALIVAVDCRLVGEAVVRELSSEIRPRMGWRSWDARKLKFFDVRDFETRSAPLGNSERSVTEREKDKEKEAIVKVALGQDELDEDRVALKTFYSWQNVDTVWAAREKRNRKRKINASNDSELTESEADVGRASSSRRGGSGRGGMRWWSPGGRRSQSGSGTNSPNHLEMNGNDGCVIM</sequence>
<keyword evidence="3" id="KW-1185">Reference proteome</keyword>
<dbReference type="Gene3D" id="3.80.10.10">
    <property type="entry name" value="Ribonuclease Inhibitor"/>
    <property type="match status" value="3"/>
</dbReference>
<evidence type="ECO:0000313" key="3">
    <source>
        <dbReference type="Proteomes" id="UP001437256"/>
    </source>
</evidence>
<dbReference type="InterPro" id="IPR006553">
    <property type="entry name" value="Leu-rich_rpt_Cys-con_subtyp"/>
</dbReference>
<feature type="region of interest" description="Disordered" evidence="1">
    <location>
        <begin position="122"/>
        <end position="164"/>
    </location>
</feature>
<feature type="region of interest" description="Disordered" evidence="1">
    <location>
        <begin position="26"/>
        <end position="49"/>
    </location>
</feature>
<dbReference type="EMBL" id="JBBXMP010000034">
    <property type="protein sequence ID" value="KAL0066552.1"/>
    <property type="molecule type" value="Genomic_DNA"/>
</dbReference>
<protein>
    <recommendedName>
        <fullName evidence="4">RNI-like protein</fullName>
    </recommendedName>
</protein>
<comment type="caution">
    <text evidence="2">The sequence shown here is derived from an EMBL/GenBank/DDBJ whole genome shotgun (WGS) entry which is preliminary data.</text>
</comment>
<proteinExistence type="predicted"/>
<dbReference type="Proteomes" id="UP001437256">
    <property type="component" value="Unassembled WGS sequence"/>
</dbReference>
<evidence type="ECO:0000313" key="2">
    <source>
        <dbReference type="EMBL" id="KAL0066552.1"/>
    </source>
</evidence>
<feature type="region of interest" description="Disordered" evidence="1">
    <location>
        <begin position="904"/>
        <end position="975"/>
    </location>
</feature>
<dbReference type="SUPFAM" id="SSF52047">
    <property type="entry name" value="RNI-like"/>
    <property type="match status" value="1"/>
</dbReference>
<accession>A0ABR3A1X1</accession>
<evidence type="ECO:0000256" key="1">
    <source>
        <dbReference type="SAM" id="MobiDB-lite"/>
    </source>
</evidence>
<dbReference type="SMART" id="SM00367">
    <property type="entry name" value="LRR_CC"/>
    <property type="match status" value="6"/>
</dbReference>
<reference evidence="2 3" key="1">
    <citation type="submission" date="2024-05" db="EMBL/GenBank/DDBJ databases">
        <title>A draft genome resource for the thread blight pathogen Marasmius tenuissimus strain MS-2.</title>
        <authorList>
            <person name="Yulfo-Soto G.E."/>
            <person name="Baruah I.K."/>
            <person name="Amoako-Attah I."/>
            <person name="Bukari Y."/>
            <person name="Meinhardt L.W."/>
            <person name="Bailey B.A."/>
            <person name="Cohen S.P."/>
        </authorList>
    </citation>
    <scope>NUCLEOTIDE SEQUENCE [LARGE SCALE GENOMIC DNA]</scope>
    <source>
        <strain evidence="2 3">MS-2</strain>
    </source>
</reference>